<dbReference type="InterPro" id="IPR036179">
    <property type="entry name" value="Ig-like_dom_sf"/>
</dbReference>
<reference evidence="2" key="2">
    <citation type="journal article" date="2022" name="Res Sq">
        <title>Comparative Genomics Reveals Insights into the Divergent Evolution of Astigmatic Mites and Household Pest Adaptations.</title>
        <authorList>
            <person name="Xiong Q."/>
            <person name="Wan A.T.-Y."/>
            <person name="Liu X.-Y."/>
            <person name="Fung C.S.-H."/>
            <person name="Xiao X."/>
            <person name="Malainual N."/>
            <person name="Hou J."/>
            <person name="Wang L."/>
            <person name="Wang M."/>
            <person name="Yang K."/>
            <person name="Cui Y."/>
            <person name="Leung E."/>
            <person name="Nong W."/>
            <person name="Shin S.-K."/>
            <person name="Au S."/>
            <person name="Jeong K.Y."/>
            <person name="Chew F.T."/>
            <person name="Hui J."/>
            <person name="Leung T.F."/>
            <person name="Tungtrongchitr A."/>
            <person name="Zhong N."/>
            <person name="Liu Z."/>
            <person name="Tsui S."/>
        </authorList>
    </citation>
    <scope>NUCLEOTIDE SEQUENCE</scope>
    <source>
        <strain evidence="2">Derf</strain>
        <tissue evidence="2">Whole organism</tissue>
    </source>
</reference>
<name>A0A922I0L1_DERFA</name>
<dbReference type="AlphaFoldDB" id="A0A922I0L1"/>
<dbReference type="Gene3D" id="2.60.40.10">
    <property type="entry name" value="Immunoglobulins"/>
    <property type="match status" value="1"/>
</dbReference>
<dbReference type="EMBL" id="ASGP02000003">
    <property type="protein sequence ID" value="KAH9518169.1"/>
    <property type="molecule type" value="Genomic_DNA"/>
</dbReference>
<protein>
    <recommendedName>
        <fullName evidence="1">Ig-like domain-containing protein</fullName>
    </recommendedName>
</protein>
<dbReference type="InterPro" id="IPR013783">
    <property type="entry name" value="Ig-like_fold"/>
</dbReference>
<sequence>MKFSTISSYDDYLVLTNVNQYFGVHRRLSSLCLCAEVNQIENEVYEYFLRDLSHGTKYEIFETTSNSISLRWHQGDNRNSITKTRQGSDLVLTCNVAKGSKPLRFQWFKNGVELSNTGRSTIENKDIFLFYIEKYRFQ</sequence>
<evidence type="ECO:0000259" key="1">
    <source>
        <dbReference type="PROSITE" id="PS50835"/>
    </source>
</evidence>
<dbReference type="Proteomes" id="UP000790347">
    <property type="component" value="Unassembled WGS sequence"/>
</dbReference>
<feature type="domain" description="Ig-like" evidence="1">
    <location>
        <begin position="86"/>
        <end position="138"/>
    </location>
</feature>
<evidence type="ECO:0000313" key="3">
    <source>
        <dbReference type="Proteomes" id="UP000790347"/>
    </source>
</evidence>
<proteinExistence type="predicted"/>
<evidence type="ECO:0000313" key="2">
    <source>
        <dbReference type="EMBL" id="KAH9518169.1"/>
    </source>
</evidence>
<organism evidence="2 3">
    <name type="scientific">Dermatophagoides farinae</name>
    <name type="common">American house dust mite</name>
    <dbReference type="NCBI Taxonomy" id="6954"/>
    <lineage>
        <taxon>Eukaryota</taxon>
        <taxon>Metazoa</taxon>
        <taxon>Ecdysozoa</taxon>
        <taxon>Arthropoda</taxon>
        <taxon>Chelicerata</taxon>
        <taxon>Arachnida</taxon>
        <taxon>Acari</taxon>
        <taxon>Acariformes</taxon>
        <taxon>Sarcoptiformes</taxon>
        <taxon>Astigmata</taxon>
        <taxon>Psoroptidia</taxon>
        <taxon>Analgoidea</taxon>
        <taxon>Pyroglyphidae</taxon>
        <taxon>Dermatophagoidinae</taxon>
        <taxon>Dermatophagoides</taxon>
    </lineage>
</organism>
<accession>A0A922I0L1</accession>
<reference evidence="2" key="1">
    <citation type="submission" date="2013-05" db="EMBL/GenBank/DDBJ databases">
        <authorList>
            <person name="Yim A.K.Y."/>
            <person name="Chan T.F."/>
            <person name="Ji K.M."/>
            <person name="Liu X.Y."/>
            <person name="Zhou J.W."/>
            <person name="Li R.Q."/>
            <person name="Yang K.Y."/>
            <person name="Li J."/>
            <person name="Li M."/>
            <person name="Law P.T.W."/>
            <person name="Wu Y.L."/>
            <person name="Cai Z.L."/>
            <person name="Qin H."/>
            <person name="Bao Y."/>
            <person name="Leung R.K.K."/>
            <person name="Ng P.K.S."/>
            <person name="Zou J."/>
            <person name="Zhong X.J."/>
            <person name="Ran P.X."/>
            <person name="Zhong N.S."/>
            <person name="Liu Z.G."/>
            <person name="Tsui S.K.W."/>
        </authorList>
    </citation>
    <scope>NUCLEOTIDE SEQUENCE</scope>
    <source>
        <strain evidence="2">Derf</strain>
        <tissue evidence="2">Whole organism</tissue>
    </source>
</reference>
<dbReference type="PROSITE" id="PS50835">
    <property type="entry name" value="IG_LIKE"/>
    <property type="match status" value="1"/>
</dbReference>
<gene>
    <name evidence="2" type="ORF">DERF_008765</name>
</gene>
<dbReference type="SUPFAM" id="SSF48726">
    <property type="entry name" value="Immunoglobulin"/>
    <property type="match status" value="1"/>
</dbReference>
<keyword evidence="3" id="KW-1185">Reference proteome</keyword>
<dbReference type="InterPro" id="IPR007110">
    <property type="entry name" value="Ig-like_dom"/>
</dbReference>
<comment type="caution">
    <text evidence="2">The sequence shown here is derived from an EMBL/GenBank/DDBJ whole genome shotgun (WGS) entry which is preliminary data.</text>
</comment>